<accession>A0ACA9PJV5</accession>
<dbReference type="EMBL" id="CAJVPU010029976">
    <property type="protein sequence ID" value="CAG8712484.1"/>
    <property type="molecule type" value="Genomic_DNA"/>
</dbReference>
<organism evidence="1 2">
    <name type="scientific">Dentiscutata heterogama</name>
    <dbReference type="NCBI Taxonomy" id="1316150"/>
    <lineage>
        <taxon>Eukaryota</taxon>
        <taxon>Fungi</taxon>
        <taxon>Fungi incertae sedis</taxon>
        <taxon>Mucoromycota</taxon>
        <taxon>Glomeromycotina</taxon>
        <taxon>Glomeromycetes</taxon>
        <taxon>Diversisporales</taxon>
        <taxon>Gigasporaceae</taxon>
        <taxon>Dentiscutata</taxon>
    </lineage>
</organism>
<sequence length="257" mass="29218">CGKIVSIHLIENTEKTQKSAHIEFAKREDVLAALTKDKKRIGDNEISVYKITEHTLFITNFPETANLKEIFDKYGKIIGIRYPSKTKRVGRFCYIEYENRESALSALEMNGYEIEPGKKLNVVISNPSLRKTRSPPKQNEIYIRNLPSHVESSELETLCKTYGPIIGVRIPTTKDKKCKGLAFVEFESEEHAKAALSLHNTEFKACILNVTLSNIERDHGQKSTFGEPNNKETKNKYMGSKPVSTPMMPRKLQKPLT</sequence>
<keyword evidence="2" id="KW-1185">Reference proteome</keyword>
<gene>
    <name evidence="1" type="ORF">DHETER_LOCUS12343</name>
</gene>
<reference evidence="1" key="1">
    <citation type="submission" date="2021-06" db="EMBL/GenBank/DDBJ databases">
        <authorList>
            <person name="Kallberg Y."/>
            <person name="Tangrot J."/>
            <person name="Rosling A."/>
        </authorList>
    </citation>
    <scope>NUCLEOTIDE SEQUENCE</scope>
    <source>
        <strain evidence="1">IL203A</strain>
    </source>
</reference>
<feature type="non-terminal residue" evidence="1">
    <location>
        <position position="257"/>
    </location>
</feature>
<comment type="caution">
    <text evidence="1">The sequence shown here is derived from an EMBL/GenBank/DDBJ whole genome shotgun (WGS) entry which is preliminary data.</text>
</comment>
<protein>
    <submittedName>
        <fullName evidence="1">16137_t:CDS:1</fullName>
    </submittedName>
</protein>
<name>A0ACA9PJV5_9GLOM</name>
<evidence type="ECO:0000313" key="2">
    <source>
        <dbReference type="Proteomes" id="UP000789702"/>
    </source>
</evidence>
<feature type="non-terminal residue" evidence="1">
    <location>
        <position position="1"/>
    </location>
</feature>
<evidence type="ECO:0000313" key="1">
    <source>
        <dbReference type="EMBL" id="CAG8712484.1"/>
    </source>
</evidence>
<proteinExistence type="predicted"/>
<dbReference type="Proteomes" id="UP000789702">
    <property type="component" value="Unassembled WGS sequence"/>
</dbReference>